<feature type="transmembrane region" description="Helical" evidence="2">
    <location>
        <begin position="6"/>
        <end position="30"/>
    </location>
</feature>
<feature type="region of interest" description="Disordered" evidence="1">
    <location>
        <begin position="176"/>
        <end position="222"/>
    </location>
</feature>
<dbReference type="Proteomes" id="UP000198923">
    <property type="component" value="Unassembled WGS sequence"/>
</dbReference>
<dbReference type="AlphaFoldDB" id="A0A1G7QYG0"/>
<proteinExistence type="predicted"/>
<keyword evidence="4" id="KW-1185">Reference proteome</keyword>
<keyword evidence="2" id="KW-0472">Membrane</keyword>
<keyword evidence="2" id="KW-1133">Transmembrane helix</keyword>
<evidence type="ECO:0008006" key="5">
    <source>
        <dbReference type="Google" id="ProtNLM"/>
    </source>
</evidence>
<accession>A0A1G7QYG0</accession>
<evidence type="ECO:0000256" key="2">
    <source>
        <dbReference type="SAM" id="Phobius"/>
    </source>
</evidence>
<organism evidence="3 4">
    <name type="scientific">Sinosporangium album</name>
    <dbReference type="NCBI Taxonomy" id="504805"/>
    <lineage>
        <taxon>Bacteria</taxon>
        <taxon>Bacillati</taxon>
        <taxon>Actinomycetota</taxon>
        <taxon>Actinomycetes</taxon>
        <taxon>Streptosporangiales</taxon>
        <taxon>Streptosporangiaceae</taxon>
        <taxon>Sinosporangium</taxon>
    </lineage>
</organism>
<protein>
    <recommendedName>
        <fullName evidence="5">Secreted protein</fullName>
    </recommendedName>
</protein>
<gene>
    <name evidence="3" type="ORF">SAMN05421505_101174</name>
</gene>
<keyword evidence="2" id="KW-0812">Transmembrane</keyword>
<dbReference type="OrthoDB" id="3533653at2"/>
<evidence type="ECO:0000256" key="1">
    <source>
        <dbReference type="SAM" id="MobiDB-lite"/>
    </source>
</evidence>
<sequence>MPPISTLLTIFLVILLFLLIVGGIAVYAAVRLGKVAAKKARVAADKFTTHMNAMGTGDSAEVERMRIDLQREITLTRQAVDQAIHQGWGLGDLPQLVGEVTRHAHALDGQLATFAQQSRGSAYVDHVTLGRLRDHYGKLASTCARIRADLLDSQVAHSASGIGDLHDRTEMEIEARRQASAPIPDPLDQIDDLYRRTIADQPRPQPQPQPYPHPHPRPEELR</sequence>
<evidence type="ECO:0000313" key="3">
    <source>
        <dbReference type="EMBL" id="SDG03572.1"/>
    </source>
</evidence>
<dbReference type="EMBL" id="FNCN01000001">
    <property type="protein sequence ID" value="SDG03572.1"/>
    <property type="molecule type" value="Genomic_DNA"/>
</dbReference>
<evidence type="ECO:0000313" key="4">
    <source>
        <dbReference type="Proteomes" id="UP000198923"/>
    </source>
</evidence>
<feature type="compositionally biased region" description="Pro residues" evidence="1">
    <location>
        <begin position="203"/>
        <end position="213"/>
    </location>
</feature>
<name>A0A1G7QYG0_9ACTN</name>
<reference evidence="3 4" key="1">
    <citation type="submission" date="2016-10" db="EMBL/GenBank/DDBJ databases">
        <authorList>
            <person name="de Groot N.N."/>
        </authorList>
    </citation>
    <scope>NUCLEOTIDE SEQUENCE [LARGE SCALE GENOMIC DNA]</scope>
    <source>
        <strain evidence="3 4">CPCC 201354</strain>
    </source>
</reference>